<organism evidence="2 3">
    <name type="scientific">Puccinia sorghi</name>
    <dbReference type="NCBI Taxonomy" id="27349"/>
    <lineage>
        <taxon>Eukaryota</taxon>
        <taxon>Fungi</taxon>
        <taxon>Dikarya</taxon>
        <taxon>Basidiomycota</taxon>
        <taxon>Pucciniomycotina</taxon>
        <taxon>Pucciniomycetes</taxon>
        <taxon>Pucciniales</taxon>
        <taxon>Pucciniaceae</taxon>
        <taxon>Puccinia</taxon>
    </lineage>
</organism>
<evidence type="ECO:0000256" key="1">
    <source>
        <dbReference type="SAM" id="SignalP"/>
    </source>
</evidence>
<dbReference type="Proteomes" id="UP000037035">
    <property type="component" value="Unassembled WGS sequence"/>
</dbReference>
<proteinExistence type="predicted"/>
<reference evidence="2 3" key="1">
    <citation type="submission" date="2015-08" db="EMBL/GenBank/DDBJ databases">
        <title>Next Generation Sequencing and Analysis of the Genome of Puccinia sorghi L Schw, the Causal Agent of Maize Common Rust.</title>
        <authorList>
            <person name="Rochi L."/>
            <person name="Burguener G."/>
            <person name="Darino M."/>
            <person name="Turjanski A."/>
            <person name="Kreff E."/>
            <person name="Dieguez M.J."/>
            <person name="Sacco F."/>
        </authorList>
    </citation>
    <scope>NUCLEOTIDE SEQUENCE [LARGE SCALE GENOMIC DNA]</scope>
    <source>
        <strain evidence="2 3">RO10H11247</strain>
    </source>
</reference>
<comment type="caution">
    <text evidence="2">The sequence shown here is derived from an EMBL/GenBank/DDBJ whole genome shotgun (WGS) entry which is preliminary data.</text>
</comment>
<dbReference type="EMBL" id="LAVV01010916">
    <property type="protein sequence ID" value="KNZ48434.1"/>
    <property type="molecule type" value="Genomic_DNA"/>
</dbReference>
<gene>
    <name evidence="2" type="ORF">VP01_5678g1</name>
</gene>
<dbReference type="VEuPathDB" id="FungiDB:VP01_5678g1"/>
<evidence type="ECO:0000313" key="2">
    <source>
        <dbReference type="EMBL" id="KNZ48434.1"/>
    </source>
</evidence>
<dbReference type="AlphaFoldDB" id="A0A0L6UIS1"/>
<protein>
    <submittedName>
        <fullName evidence="2">Putative signal peptide protein</fullName>
    </submittedName>
</protein>
<feature type="signal peptide" evidence="1">
    <location>
        <begin position="1"/>
        <end position="19"/>
    </location>
</feature>
<accession>A0A0L6UIS1</accession>
<evidence type="ECO:0000313" key="3">
    <source>
        <dbReference type="Proteomes" id="UP000037035"/>
    </source>
</evidence>
<sequence length="104" mass="10173">MQFTAVVAASLVCASSVSAFLPLGFLGGPSQMSGCGNQAGMINIGALNQNNCVGGAGFGAMSCGNQGGMINVGLLSSTNCANMNAGAGSLFAKNDDFKNTDNAA</sequence>
<keyword evidence="3" id="KW-1185">Reference proteome</keyword>
<name>A0A0L6UIS1_9BASI</name>
<feature type="chain" id="PRO_5005567838" evidence="1">
    <location>
        <begin position="20"/>
        <end position="104"/>
    </location>
</feature>
<keyword evidence="1" id="KW-0732">Signal</keyword>